<protein>
    <submittedName>
        <fullName evidence="1">Ferritin-like domain-containing protein</fullName>
    </submittedName>
</protein>
<gene>
    <name evidence="1" type="ORF">IC234_12440</name>
</gene>
<dbReference type="RefSeq" id="WP_190925060.1">
    <property type="nucleotide sequence ID" value="NZ_JACXAC010000004.1"/>
</dbReference>
<sequence>MSILDHVASAPAAAAPRRALFQQLGRAAVAALPLGLGAALPAAAETKDTSLDALTQLLLLERLVSAFYTRALANTSLIPAAQVPDFQRILRHQTQHVALFTQALQDSGAIMPAMPTFDFSGQRNVPGNPVLFPNVLTAYDDFLALAQQLEDLSARLYRSQVFNISYDPKLYKAALSIVAVEAEHSAHVRTLRRNRGVAVKSWPSATDAAIARPAAAQVLATAATGGEDNLAQEQQAGVLVPFASLLSVLRLTFVSDPSVAEAFDEPVSTAVAQAALSLFY</sequence>
<dbReference type="Pfam" id="PF13668">
    <property type="entry name" value="Ferritin_2"/>
    <property type="match status" value="1"/>
</dbReference>
<evidence type="ECO:0000313" key="1">
    <source>
        <dbReference type="EMBL" id="MBD2722935.1"/>
    </source>
</evidence>
<reference evidence="1 2" key="1">
    <citation type="submission" date="2020-09" db="EMBL/GenBank/DDBJ databases">
        <authorList>
            <person name="Kim M.K."/>
        </authorList>
    </citation>
    <scope>NUCLEOTIDE SEQUENCE [LARGE SCALE GENOMIC DNA]</scope>
    <source>
        <strain evidence="1 2">BT189</strain>
    </source>
</reference>
<dbReference type="Proteomes" id="UP000606003">
    <property type="component" value="Unassembled WGS sequence"/>
</dbReference>
<name>A0ABR8JWI6_9BACT</name>
<accession>A0ABR8JWI6</accession>
<dbReference type="InterPro" id="IPR009078">
    <property type="entry name" value="Ferritin-like_SF"/>
</dbReference>
<keyword evidence="2" id="KW-1185">Reference proteome</keyword>
<dbReference type="SUPFAM" id="SSF47240">
    <property type="entry name" value="Ferritin-like"/>
    <property type="match status" value="1"/>
</dbReference>
<dbReference type="EMBL" id="JACXAC010000004">
    <property type="protein sequence ID" value="MBD2722935.1"/>
    <property type="molecule type" value="Genomic_DNA"/>
</dbReference>
<proteinExistence type="predicted"/>
<comment type="caution">
    <text evidence="1">The sequence shown here is derived from an EMBL/GenBank/DDBJ whole genome shotgun (WGS) entry which is preliminary data.</text>
</comment>
<evidence type="ECO:0000313" key="2">
    <source>
        <dbReference type="Proteomes" id="UP000606003"/>
    </source>
</evidence>
<organism evidence="1 2">
    <name type="scientific">Hymenobacter armeniacus</name>
    <dbReference type="NCBI Taxonomy" id="2771358"/>
    <lineage>
        <taxon>Bacteria</taxon>
        <taxon>Pseudomonadati</taxon>
        <taxon>Bacteroidota</taxon>
        <taxon>Cytophagia</taxon>
        <taxon>Cytophagales</taxon>
        <taxon>Hymenobacteraceae</taxon>
        <taxon>Hymenobacter</taxon>
    </lineage>
</organism>